<dbReference type="AlphaFoldDB" id="A0A239FEE1"/>
<dbReference type="Proteomes" id="UP000198327">
    <property type="component" value="Unassembled WGS sequence"/>
</dbReference>
<proteinExistence type="predicted"/>
<gene>
    <name evidence="2" type="ORF">SAMN05421642_103240</name>
</gene>
<organism evidence="2 3">
    <name type="scientific">Rhodococcoides kyotonense</name>
    <dbReference type="NCBI Taxonomy" id="398843"/>
    <lineage>
        <taxon>Bacteria</taxon>
        <taxon>Bacillati</taxon>
        <taxon>Actinomycetota</taxon>
        <taxon>Actinomycetes</taxon>
        <taxon>Mycobacteriales</taxon>
        <taxon>Nocardiaceae</taxon>
        <taxon>Rhodococcoides</taxon>
    </lineage>
</organism>
<reference evidence="3" key="1">
    <citation type="submission" date="2017-06" db="EMBL/GenBank/DDBJ databases">
        <authorList>
            <person name="Varghese N."/>
            <person name="Submissions S."/>
        </authorList>
    </citation>
    <scope>NUCLEOTIDE SEQUENCE [LARGE SCALE GENOMIC DNA]</scope>
    <source>
        <strain evidence="3">JCM 23211</strain>
    </source>
</reference>
<evidence type="ECO:0000256" key="1">
    <source>
        <dbReference type="SAM" id="MobiDB-lite"/>
    </source>
</evidence>
<evidence type="ECO:0000313" key="2">
    <source>
        <dbReference type="EMBL" id="SNS54888.1"/>
    </source>
</evidence>
<feature type="region of interest" description="Disordered" evidence="1">
    <location>
        <begin position="186"/>
        <end position="215"/>
    </location>
</feature>
<keyword evidence="3" id="KW-1185">Reference proteome</keyword>
<name>A0A239FEE1_9NOCA</name>
<dbReference type="RefSeq" id="WP_089244338.1">
    <property type="nucleotide sequence ID" value="NZ_FZOW01000003.1"/>
</dbReference>
<evidence type="ECO:0008006" key="4">
    <source>
        <dbReference type="Google" id="ProtNLM"/>
    </source>
</evidence>
<accession>A0A239FEE1</accession>
<protein>
    <recommendedName>
        <fullName evidence="4">DUF4760 domain-containing protein</fullName>
    </recommendedName>
</protein>
<evidence type="ECO:0000313" key="3">
    <source>
        <dbReference type="Proteomes" id="UP000198327"/>
    </source>
</evidence>
<dbReference type="EMBL" id="FZOW01000003">
    <property type="protein sequence ID" value="SNS54888.1"/>
    <property type="molecule type" value="Genomic_DNA"/>
</dbReference>
<sequence length="257" mass="28529">MTEWESFWAHLLSGEWVADTGVPLALAALGLWLAGKYVKTQLNADRQLDLAQRHREFSADYAAVLRRSASEIDALYDAFSRDTAADADAGGRYNRTLDRILKNCEEAAELFNSRIGTNPFGEAGITIAATHSTWLLRILQHTEAQPQPPSEMHGLYNRQSIHDLVGGDAQARFKELALDVDRWDGTRQKKSRNKRAPQPATITGTTNAAHDLIPPPSYKGVTSDTYFDFIQKLHEWASGQDRIIGAKLAQIFPAPGE</sequence>